<dbReference type="STRING" id="67386.AQI95_01170"/>
<dbReference type="EMBL" id="LMWN01000001">
    <property type="protein sequence ID" value="KUN10369.1"/>
    <property type="molecule type" value="Genomic_DNA"/>
</dbReference>
<name>A0A101PFC9_9ACTN</name>
<keyword evidence="3" id="KW-1185">Reference proteome</keyword>
<dbReference type="InterPro" id="IPR003779">
    <property type="entry name" value="CMD-like"/>
</dbReference>
<accession>A0A101PFC9</accession>
<dbReference type="InterPro" id="IPR029032">
    <property type="entry name" value="AhpD-like"/>
</dbReference>
<comment type="caution">
    <text evidence="2">The sequence shown here is derived from an EMBL/GenBank/DDBJ whole genome shotgun (WGS) entry which is preliminary data.</text>
</comment>
<protein>
    <submittedName>
        <fullName evidence="2">4-carboxymuconolactone decarboxylase</fullName>
    </submittedName>
</protein>
<dbReference type="SUPFAM" id="SSF69118">
    <property type="entry name" value="AhpD-like"/>
    <property type="match status" value="1"/>
</dbReference>
<gene>
    <name evidence="2" type="ORF">AQI95_01170</name>
</gene>
<dbReference type="GO" id="GO:0051920">
    <property type="term" value="F:peroxiredoxin activity"/>
    <property type="evidence" value="ECO:0007669"/>
    <property type="project" value="InterPro"/>
</dbReference>
<organism evidence="2 3">
    <name type="scientific">Streptomyces yokosukanensis</name>
    <dbReference type="NCBI Taxonomy" id="67386"/>
    <lineage>
        <taxon>Bacteria</taxon>
        <taxon>Bacillati</taxon>
        <taxon>Actinomycetota</taxon>
        <taxon>Actinomycetes</taxon>
        <taxon>Kitasatosporales</taxon>
        <taxon>Streptomycetaceae</taxon>
        <taxon>Streptomyces</taxon>
    </lineage>
</organism>
<proteinExistence type="predicted"/>
<evidence type="ECO:0000259" key="1">
    <source>
        <dbReference type="Pfam" id="PF02627"/>
    </source>
</evidence>
<dbReference type="PANTHER" id="PTHR33570">
    <property type="entry name" value="4-CARBOXYMUCONOLACTONE DECARBOXYLASE FAMILY PROTEIN"/>
    <property type="match status" value="1"/>
</dbReference>
<dbReference type="InterPro" id="IPR052512">
    <property type="entry name" value="4CMD/NDH-1_regulator"/>
</dbReference>
<dbReference type="Pfam" id="PF02627">
    <property type="entry name" value="CMD"/>
    <property type="match status" value="1"/>
</dbReference>
<dbReference type="RefSeq" id="WP_067115779.1">
    <property type="nucleotide sequence ID" value="NZ_JBFACD010000001.1"/>
</dbReference>
<evidence type="ECO:0000313" key="3">
    <source>
        <dbReference type="Proteomes" id="UP000053127"/>
    </source>
</evidence>
<evidence type="ECO:0000313" key="2">
    <source>
        <dbReference type="EMBL" id="KUN10369.1"/>
    </source>
</evidence>
<dbReference type="OrthoDB" id="9802489at2"/>
<reference evidence="2 3" key="1">
    <citation type="submission" date="2015-10" db="EMBL/GenBank/DDBJ databases">
        <title>Draft genome sequence of Streptomyces yokosukanensis DSM 40224, type strain for the species Streptomyces yokosukanensis.</title>
        <authorList>
            <person name="Ruckert C."/>
            <person name="Winkler A."/>
            <person name="Kalinowski J."/>
            <person name="Kampfer P."/>
            <person name="Glaeser S."/>
        </authorList>
    </citation>
    <scope>NUCLEOTIDE SEQUENCE [LARGE SCALE GENOMIC DNA]</scope>
    <source>
        <strain evidence="2 3">DSM 40224</strain>
    </source>
</reference>
<dbReference type="AlphaFoldDB" id="A0A101PFC9"/>
<dbReference type="Gene3D" id="1.20.1290.10">
    <property type="entry name" value="AhpD-like"/>
    <property type="match status" value="1"/>
</dbReference>
<sequence length="108" mass="11472">MTGTNPRVAPDLVRRHAPKLADLTDDVLFADVWERADLSPRDRSLITVAALVALGRDAQLTGHLRRALDNSLSPGELAEAITHLAFYAGWPAAMSATGILAAVTEAAD</sequence>
<dbReference type="PANTHER" id="PTHR33570:SF9">
    <property type="entry name" value="BLL4600 PROTEIN"/>
    <property type="match status" value="1"/>
</dbReference>
<feature type="domain" description="Carboxymuconolactone decarboxylase-like" evidence="1">
    <location>
        <begin position="18"/>
        <end position="101"/>
    </location>
</feature>
<dbReference type="Proteomes" id="UP000053127">
    <property type="component" value="Unassembled WGS sequence"/>
</dbReference>